<keyword evidence="2" id="KW-0472">Membrane</keyword>
<keyword evidence="4" id="KW-1185">Reference proteome</keyword>
<dbReference type="EMBL" id="JBCGDC010000005">
    <property type="protein sequence ID" value="MFB6392033.1"/>
    <property type="molecule type" value="Genomic_DNA"/>
</dbReference>
<protein>
    <submittedName>
        <fullName evidence="3">DUF4245 domain-containing protein</fullName>
    </submittedName>
</protein>
<evidence type="ECO:0000256" key="1">
    <source>
        <dbReference type="SAM" id="MobiDB-lite"/>
    </source>
</evidence>
<reference evidence="3 4" key="1">
    <citation type="submission" date="2024-04" db="EMBL/GenBank/DDBJ databases">
        <title>Polymorphospora sp. isolated from Baiyangdian Lake in Xiong'an New Area.</title>
        <authorList>
            <person name="Zhang X."/>
            <person name="Liu J."/>
        </authorList>
    </citation>
    <scope>NUCLEOTIDE SEQUENCE [LARGE SCALE GENOMIC DNA]</scope>
    <source>
        <strain evidence="3 4">2-325</strain>
    </source>
</reference>
<evidence type="ECO:0000256" key="2">
    <source>
        <dbReference type="SAM" id="Phobius"/>
    </source>
</evidence>
<keyword evidence="2" id="KW-1133">Transmembrane helix</keyword>
<evidence type="ECO:0000313" key="4">
    <source>
        <dbReference type="Proteomes" id="UP001582793"/>
    </source>
</evidence>
<proteinExistence type="predicted"/>
<dbReference type="Pfam" id="PF14030">
    <property type="entry name" value="DUF4245"/>
    <property type="match status" value="1"/>
</dbReference>
<feature type="transmembrane region" description="Helical" evidence="2">
    <location>
        <begin position="64"/>
        <end position="84"/>
    </location>
</feature>
<name>A0ABV5CJ42_9ACTN</name>
<dbReference type="RefSeq" id="WP_364222977.1">
    <property type="nucleotide sequence ID" value="NZ_JBCGDC010000005.1"/>
</dbReference>
<dbReference type="Proteomes" id="UP001582793">
    <property type="component" value="Unassembled WGS sequence"/>
</dbReference>
<feature type="region of interest" description="Disordered" evidence="1">
    <location>
        <begin position="1"/>
        <end position="59"/>
    </location>
</feature>
<accession>A0ABV5CJ42</accession>
<feature type="compositionally biased region" description="Low complexity" evidence="1">
    <location>
        <begin position="18"/>
        <end position="33"/>
    </location>
</feature>
<comment type="caution">
    <text evidence="3">The sequence shown here is derived from an EMBL/GenBank/DDBJ whole genome shotgun (WGS) entry which is preliminary data.</text>
</comment>
<dbReference type="InterPro" id="IPR025339">
    <property type="entry name" value="DUF4245"/>
</dbReference>
<gene>
    <name evidence="3" type="ORF">AAFH96_02785</name>
</gene>
<keyword evidence="2" id="KW-0812">Transmembrane</keyword>
<organism evidence="3 4">
    <name type="scientific">Polymorphospora lycopeni</name>
    <dbReference type="NCBI Taxonomy" id="3140240"/>
    <lineage>
        <taxon>Bacteria</taxon>
        <taxon>Bacillati</taxon>
        <taxon>Actinomycetota</taxon>
        <taxon>Actinomycetes</taxon>
        <taxon>Micromonosporales</taxon>
        <taxon>Micromonosporaceae</taxon>
        <taxon>Polymorphospora</taxon>
    </lineage>
</organism>
<evidence type="ECO:0000313" key="3">
    <source>
        <dbReference type="EMBL" id="MFB6392033.1"/>
    </source>
</evidence>
<sequence length="222" mass="23072">MEPAQPTERGPVPPPGRTTADTDTDLLAGADPASAGSTGEDPDVPPPGSGEPTGRSERSPKDMAISLLVLLVPIALIFGIYRVFFGADQPVVIDPAPAVAQARASGAFEVIDPTGVDDDWRPVTANFNGADGTATLRVGFVSPEGEGVQLVQSDVPAETLLPQELTADGQPQGVIEIGGRTWQRYTARPGERALVLLEPERTVMVVGSATEAELRDLADGLG</sequence>